<feature type="transmembrane region" description="Helical" evidence="9">
    <location>
        <begin position="404"/>
        <end position="423"/>
    </location>
</feature>
<evidence type="ECO:0000259" key="10">
    <source>
        <dbReference type="PROSITE" id="PS50850"/>
    </source>
</evidence>
<dbReference type="GO" id="GO:0016020">
    <property type="term" value="C:membrane"/>
    <property type="evidence" value="ECO:0007669"/>
    <property type="project" value="UniProtKB-SubCell"/>
</dbReference>
<feature type="transmembrane region" description="Helical" evidence="9">
    <location>
        <begin position="115"/>
        <end position="138"/>
    </location>
</feature>
<dbReference type="InterPro" id="IPR005829">
    <property type="entry name" value="Sugar_transporter_CS"/>
</dbReference>
<comment type="similarity">
    <text evidence="2 7">Belongs to the major facilitator superfamily. Sugar transporter (TC 2.A.1.1) family.</text>
</comment>
<feature type="transmembrane region" description="Helical" evidence="9">
    <location>
        <begin position="367"/>
        <end position="392"/>
    </location>
</feature>
<dbReference type="InterPro" id="IPR003663">
    <property type="entry name" value="Sugar/inositol_transpt"/>
</dbReference>
<keyword evidence="11" id="KW-0762">Sugar transport</keyword>
<dbReference type="PANTHER" id="PTHR48022">
    <property type="entry name" value="PLASTIDIC GLUCOSE TRANSPORTER 4"/>
    <property type="match status" value="1"/>
</dbReference>
<keyword evidence="3 7" id="KW-0813">Transport</keyword>
<evidence type="ECO:0000256" key="3">
    <source>
        <dbReference type="ARBA" id="ARBA00022448"/>
    </source>
</evidence>
<dbReference type="InterPro" id="IPR020846">
    <property type="entry name" value="MFS_dom"/>
</dbReference>
<keyword evidence="5 9" id="KW-1133">Transmembrane helix</keyword>
<dbReference type="PROSITE" id="PS00216">
    <property type="entry name" value="SUGAR_TRANSPORT_1"/>
    <property type="match status" value="1"/>
</dbReference>
<dbReference type="NCBIfam" id="TIGR00879">
    <property type="entry name" value="SP"/>
    <property type="match status" value="1"/>
</dbReference>
<feature type="transmembrane region" description="Helical" evidence="9">
    <location>
        <begin position="21"/>
        <end position="45"/>
    </location>
</feature>
<name>A0A0N0NJG3_9EURO</name>
<accession>A0A0N0NJG3</accession>
<dbReference type="InterPro" id="IPR036259">
    <property type="entry name" value="MFS_trans_sf"/>
</dbReference>
<dbReference type="VEuPathDB" id="FungiDB:AB675_4364"/>
<evidence type="ECO:0000313" key="12">
    <source>
        <dbReference type="Proteomes" id="UP000038010"/>
    </source>
</evidence>
<dbReference type="PRINTS" id="PR00171">
    <property type="entry name" value="SUGRTRNSPORT"/>
</dbReference>
<feature type="transmembrane region" description="Helical" evidence="9">
    <location>
        <begin position="180"/>
        <end position="203"/>
    </location>
</feature>
<dbReference type="Pfam" id="PF00083">
    <property type="entry name" value="Sugar_tr"/>
    <property type="match status" value="1"/>
</dbReference>
<gene>
    <name evidence="11" type="ORF">AB675_4364</name>
</gene>
<dbReference type="PANTHER" id="PTHR48022:SF28">
    <property type="entry name" value="MAJOR FACILITATOR SUPERFAMILY (MFS) PROFILE DOMAIN-CONTAINING PROTEIN-RELATED"/>
    <property type="match status" value="1"/>
</dbReference>
<dbReference type="FunFam" id="1.20.1250.20:FF:000134">
    <property type="entry name" value="MFS sugar transporter protein"/>
    <property type="match status" value="1"/>
</dbReference>
<proteinExistence type="inferred from homology"/>
<dbReference type="EMBL" id="LFJN01000030">
    <property type="protein sequence ID" value="KPI36599.1"/>
    <property type="molecule type" value="Genomic_DNA"/>
</dbReference>
<evidence type="ECO:0000313" key="11">
    <source>
        <dbReference type="EMBL" id="KPI36599.1"/>
    </source>
</evidence>
<feature type="region of interest" description="Disordered" evidence="8">
    <location>
        <begin position="485"/>
        <end position="525"/>
    </location>
</feature>
<feature type="transmembrane region" description="Helical" evidence="9">
    <location>
        <begin position="65"/>
        <end position="84"/>
    </location>
</feature>
<dbReference type="PROSITE" id="PS50850">
    <property type="entry name" value="MFS"/>
    <property type="match status" value="1"/>
</dbReference>
<dbReference type="GO" id="GO:0005351">
    <property type="term" value="F:carbohydrate:proton symporter activity"/>
    <property type="evidence" value="ECO:0007669"/>
    <property type="project" value="TreeGrafter"/>
</dbReference>
<dbReference type="AlphaFoldDB" id="A0A0N0NJG3"/>
<organism evidence="11 12">
    <name type="scientific">Cyphellophora attinorum</name>
    <dbReference type="NCBI Taxonomy" id="1664694"/>
    <lineage>
        <taxon>Eukaryota</taxon>
        <taxon>Fungi</taxon>
        <taxon>Dikarya</taxon>
        <taxon>Ascomycota</taxon>
        <taxon>Pezizomycotina</taxon>
        <taxon>Eurotiomycetes</taxon>
        <taxon>Chaetothyriomycetidae</taxon>
        <taxon>Chaetothyriales</taxon>
        <taxon>Cyphellophoraceae</taxon>
        <taxon>Cyphellophora</taxon>
    </lineage>
</organism>
<feature type="transmembrane region" description="Helical" evidence="9">
    <location>
        <begin position="435"/>
        <end position="454"/>
    </location>
</feature>
<reference evidence="11 12" key="1">
    <citation type="submission" date="2015-06" db="EMBL/GenBank/DDBJ databases">
        <title>Draft genome of the ant-associated black yeast Phialophora attae CBS 131958.</title>
        <authorList>
            <person name="Moreno L.F."/>
            <person name="Stielow B.J."/>
            <person name="de Hoog S."/>
            <person name="Vicente V.A."/>
            <person name="Weiss V.A."/>
            <person name="de Vries M."/>
            <person name="Cruz L.M."/>
            <person name="Souza E.M."/>
        </authorList>
    </citation>
    <scope>NUCLEOTIDE SEQUENCE [LARGE SCALE GENOMIC DNA]</scope>
    <source>
        <strain evidence="11 12">CBS 131958</strain>
    </source>
</reference>
<dbReference type="SUPFAM" id="SSF103473">
    <property type="entry name" value="MFS general substrate transporter"/>
    <property type="match status" value="1"/>
</dbReference>
<protein>
    <submittedName>
        <fullName evidence="11">Sugar transporter STL1</fullName>
    </submittedName>
</protein>
<feature type="transmembrane region" description="Helical" evidence="9">
    <location>
        <begin position="91"/>
        <end position="109"/>
    </location>
</feature>
<evidence type="ECO:0000256" key="7">
    <source>
        <dbReference type="RuleBase" id="RU003346"/>
    </source>
</evidence>
<evidence type="ECO:0000256" key="1">
    <source>
        <dbReference type="ARBA" id="ARBA00004141"/>
    </source>
</evidence>
<feature type="compositionally biased region" description="Basic and acidic residues" evidence="8">
    <location>
        <begin position="485"/>
        <end position="497"/>
    </location>
</feature>
<evidence type="ECO:0000256" key="5">
    <source>
        <dbReference type="ARBA" id="ARBA00022989"/>
    </source>
</evidence>
<keyword evidence="6 9" id="KW-0472">Membrane</keyword>
<dbReference type="Gene3D" id="1.20.1250.20">
    <property type="entry name" value="MFS general substrate transporter like domains"/>
    <property type="match status" value="1"/>
</dbReference>
<dbReference type="InterPro" id="IPR005828">
    <property type="entry name" value="MFS_sugar_transport-like"/>
</dbReference>
<dbReference type="RefSeq" id="XP_017996562.1">
    <property type="nucleotide sequence ID" value="XM_018144497.1"/>
</dbReference>
<dbReference type="GeneID" id="28736377"/>
<feature type="transmembrane region" description="Helical" evidence="9">
    <location>
        <begin position="339"/>
        <end position="361"/>
    </location>
</feature>
<feature type="transmembrane region" description="Helical" evidence="9">
    <location>
        <begin position="312"/>
        <end position="332"/>
    </location>
</feature>
<evidence type="ECO:0000256" key="4">
    <source>
        <dbReference type="ARBA" id="ARBA00022692"/>
    </source>
</evidence>
<sequence length="525" mass="58313">MGNFNRGYATGLQGKWLQAGITLCSAWAFTLFGYDQGVLGGLIALPNFLESNRMDPKDAELQGTVVAIYSVGCFTGCLIMAFIGKLLGRRMFIVIGGLLILLGAGLQTGSHGVGYLIGGRVIAGIGMGFNSTMVPIWVAETSKPRSRGALVAAQLTVVILGVVIAYWVDYGMIENYVGDIVWRFPIGFQMVWIGLCFSMILFLPESPRWLHANGHHDDADAVMARIYSVPVSGKEVAMHRRDILTALDSEREFKFTWKTLVHDDSGLNVTWRLWLGVLTQFFQQMNGNNMVSYYATYLFINSLGYAQSRAALMAGGVTLLFFGGTATTIYTVERFGRRFVFLWGAVMCSLFMILFTVGLAVNSPSSLNLALVSIFLFEFFFGASWCPMPWVYVPEIAPLHVRHVGTAMGTFTQWFVTFIVVKFGPQGITQAGWKFYLLFCVFNVGAVIFAYFCIRETQGKTLEEIDLVFATKEYRPILEARIRENGQRAEKEARDSGEEHDDGARGTSKTLVEHQEGPTSRFESV</sequence>
<feature type="transmembrane region" description="Helical" evidence="9">
    <location>
        <begin position="150"/>
        <end position="168"/>
    </location>
</feature>
<evidence type="ECO:0000256" key="6">
    <source>
        <dbReference type="ARBA" id="ARBA00023136"/>
    </source>
</evidence>
<dbReference type="OrthoDB" id="6612291at2759"/>
<dbReference type="InterPro" id="IPR050360">
    <property type="entry name" value="MFS_Sugar_Transporters"/>
</dbReference>
<comment type="caution">
    <text evidence="11">The sequence shown here is derived from an EMBL/GenBank/DDBJ whole genome shotgun (WGS) entry which is preliminary data.</text>
</comment>
<evidence type="ECO:0000256" key="2">
    <source>
        <dbReference type="ARBA" id="ARBA00010992"/>
    </source>
</evidence>
<keyword evidence="12" id="KW-1185">Reference proteome</keyword>
<feature type="domain" description="Major facilitator superfamily (MFS) profile" evidence="10">
    <location>
        <begin position="21"/>
        <end position="458"/>
    </location>
</feature>
<evidence type="ECO:0000256" key="8">
    <source>
        <dbReference type="SAM" id="MobiDB-lite"/>
    </source>
</evidence>
<comment type="subcellular location">
    <subcellularLocation>
        <location evidence="1">Membrane</location>
        <topology evidence="1">Multi-pass membrane protein</topology>
    </subcellularLocation>
</comment>
<keyword evidence="4 9" id="KW-0812">Transmembrane</keyword>
<feature type="transmembrane region" description="Helical" evidence="9">
    <location>
        <begin position="290"/>
        <end position="306"/>
    </location>
</feature>
<dbReference type="Proteomes" id="UP000038010">
    <property type="component" value="Unassembled WGS sequence"/>
</dbReference>
<evidence type="ECO:0000256" key="9">
    <source>
        <dbReference type="SAM" id="Phobius"/>
    </source>
</evidence>